<evidence type="ECO:0000313" key="2">
    <source>
        <dbReference type="EMBL" id="CAA9266359.1"/>
    </source>
</evidence>
<dbReference type="AlphaFoldDB" id="A0A6J4J3V7"/>
<evidence type="ECO:0000256" key="1">
    <source>
        <dbReference type="SAM" id="MobiDB-lite"/>
    </source>
</evidence>
<gene>
    <name evidence="2" type="ORF">AVDCRST_MAG76-3101</name>
</gene>
<sequence>AAAAGRVVRGHDHRRGTRGRGPGRPARAGPAGRRAQGRSRPRAVAGAGPRRPHRPRGGRPGDGGRRRTGGAHWAAL</sequence>
<feature type="non-terminal residue" evidence="2">
    <location>
        <position position="1"/>
    </location>
</feature>
<feature type="compositionally biased region" description="Low complexity" evidence="1">
    <location>
        <begin position="23"/>
        <end position="34"/>
    </location>
</feature>
<reference evidence="2" key="1">
    <citation type="submission" date="2020-02" db="EMBL/GenBank/DDBJ databases">
        <authorList>
            <person name="Meier V. D."/>
        </authorList>
    </citation>
    <scope>NUCLEOTIDE SEQUENCE</scope>
    <source>
        <strain evidence="2">AVDCRST_MAG76</strain>
    </source>
</reference>
<feature type="region of interest" description="Disordered" evidence="1">
    <location>
        <begin position="1"/>
        <end position="76"/>
    </location>
</feature>
<feature type="non-terminal residue" evidence="2">
    <location>
        <position position="76"/>
    </location>
</feature>
<organism evidence="2">
    <name type="scientific">uncultured Acidimicrobiales bacterium</name>
    <dbReference type="NCBI Taxonomy" id="310071"/>
    <lineage>
        <taxon>Bacteria</taxon>
        <taxon>Bacillati</taxon>
        <taxon>Actinomycetota</taxon>
        <taxon>Acidimicrobiia</taxon>
        <taxon>Acidimicrobiales</taxon>
        <taxon>environmental samples</taxon>
    </lineage>
</organism>
<dbReference type="EMBL" id="CADCSZ010000186">
    <property type="protein sequence ID" value="CAA9266359.1"/>
    <property type="molecule type" value="Genomic_DNA"/>
</dbReference>
<proteinExistence type="predicted"/>
<accession>A0A6J4J3V7</accession>
<protein>
    <submittedName>
        <fullName evidence="2">Uncharacterized protein</fullName>
    </submittedName>
</protein>
<name>A0A6J4J3V7_9ACTN</name>